<evidence type="ECO:0000256" key="4">
    <source>
        <dbReference type="ARBA" id="ARBA00022598"/>
    </source>
</evidence>
<proteinExistence type="inferred from homology"/>
<organism evidence="16 17">
    <name type="scientific">Devosia salina</name>
    <dbReference type="NCBI Taxonomy" id="2860336"/>
    <lineage>
        <taxon>Bacteria</taxon>
        <taxon>Pseudomonadati</taxon>
        <taxon>Pseudomonadota</taxon>
        <taxon>Alphaproteobacteria</taxon>
        <taxon>Hyphomicrobiales</taxon>
        <taxon>Devosiaceae</taxon>
        <taxon>Devosia</taxon>
    </lineage>
</organism>
<evidence type="ECO:0000256" key="9">
    <source>
        <dbReference type="ARBA" id="ARBA00022984"/>
    </source>
</evidence>
<dbReference type="InterPro" id="IPR018109">
    <property type="entry name" value="Folylpolyglutamate_synth_CS"/>
</dbReference>
<dbReference type="Gene3D" id="3.40.50.720">
    <property type="entry name" value="NAD(P)-binding Rossmann-like Domain"/>
    <property type="match status" value="1"/>
</dbReference>
<comment type="pathway">
    <text evidence="2 12 13">Cell wall biogenesis; peptidoglycan biosynthesis.</text>
</comment>
<dbReference type="RefSeq" id="WP_220304332.1">
    <property type="nucleotide sequence ID" value="NZ_CP080590.1"/>
</dbReference>
<dbReference type="PANTHER" id="PTHR43692:SF1">
    <property type="entry name" value="UDP-N-ACETYLMURAMOYLALANINE--D-GLUTAMATE LIGASE"/>
    <property type="match status" value="1"/>
</dbReference>
<comment type="subcellular location">
    <subcellularLocation>
        <location evidence="1 12 13">Cytoplasm</location>
    </subcellularLocation>
</comment>
<dbReference type="Proteomes" id="UP000825799">
    <property type="component" value="Chromosome"/>
</dbReference>
<comment type="catalytic activity">
    <reaction evidence="12">
        <text>UDP-N-acetyl-alpha-D-muramoyl-L-alanine + L-glutamate + ATP = UDP-N-acetyl-alpha-D-muramoyl-L-alanyl-L-glutamate + ADP + phosphate + H(+)</text>
        <dbReference type="Rhea" id="RHEA:58816"/>
        <dbReference type="ChEBI" id="CHEBI:15378"/>
        <dbReference type="ChEBI" id="CHEBI:29985"/>
        <dbReference type="ChEBI" id="CHEBI:30616"/>
        <dbReference type="ChEBI" id="CHEBI:43474"/>
        <dbReference type="ChEBI" id="CHEBI:83898"/>
        <dbReference type="ChEBI" id="CHEBI:142725"/>
        <dbReference type="ChEBI" id="CHEBI:456216"/>
        <dbReference type="EC" id="6.3.2.53"/>
    </reaction>
</comment>
<keyword evidence="11 12" id="KW-0961">Cell wall biogenesis/degradation</keyword>
<protein>
    <recommendedName>
        <fullName evidence="12">UDP-N-acetylmuramoyl-L-alanine--L-glutamate ligase</fullName>
        <ecNumber evidence="12">6.3.2.53</ecNumber>
    </recommendedName>
    <alternativeName>
        <fullName evidence="12">UDP-N-acetylmuramoyl-L-alanyl-L-glutamate synthetase</fullName>
        <shortName evidence="12">UDP-MurNAc-L-Ala-L-Glu synthetase</shortName>
    </alternativeName>
</protein>
<evidence type="ECO:0000256" key="2">
    <source>
        <dbReference type="ARBA" id="ARBA00004752"/>
    </source>
</evidence>
<keyword evidence="3 12" id="KW-0963">Cytoplasm</keyword>
<feature type="domain" description="Mur ligase central" evidence="15">
    <location>
        <begin position="109"/>
        <end position="218"/>
    </location>
</feature>
<dbReference type="SUPFAM" id="SSF53623">
    <property type="entry name" value="MurD-like peptide ligases, catalytic domain"/>
    <property type="match status" value="1"/>
</dbReference>
<gene>
    <name evidence="16" type="primary">murD</name>
    <name evidence="12" type="synonym">murD2</name>
    <name evidence="16" type="ORF">K1X15_14525</name>
</gene>
<evidence type="ECO:0000256" key="8">
    <source>
        <dbReference type="ARBA" id="ARBA00022960"/>
    </source>
</evidence>
<evidence type="ECO:0000259" key="14">
    <source>
        <dbReference type="Pfam" id="PF02875"/>
    </source>
</evidence>
<evidence type="ECO:0000256" key="13">
    <source>
        <dbReference type="RuleBase" id="RU003664"/>
    </source>
</evidence>
<dbReference type="InterPro" id="IPR036615">
    <property type="entry name" value="Mur_ligase_C_dom_sf"/>
</dbReference>
<keyword evidence="6 12" id="KW-0547">Nucleotide-binding</keyword>
<dbReference type="HAMAP" id="MF_00639">
    <property type="entry name" value="MurD"/>
    <property type="match status" value="1"/>
</dbReference>
<keyword evidence="7 12" id="KW-0067">ATP-binding</keyword>
<evidence type="ECO:0000313" key="16">
    <source>
        <dbReference type="EMBL" id="QYO75837.1"/>
    </source>
</evidence>
<keyword evidence="8 12" id="KW-0133">Cell shape</keyword>
<comment type="catalytic activity">
    <reaction evidence="13">
        <text>UDP-N-acetyl-alpha-D-muramoyl-L-alanine + D-glutamate + ATP = UDP-N-acetyl-alpha-D-muramoyl-L-alanyl-D-glutamate + ADP + phosphate + H(+)</text>
        <dbReference type="Rhea" id="RHEA:16429"/>
        <dbReference type="ChEBI" id="CHEBI:15378"/>
        <dbReference type="ChEBI" id="CHEBI:29986"/>
        <dbReference type="ChEBI" id="CHEBI:30616"/>
        <dbReference type="ChEBI" id="CHEBI:43474"/>
        <dbReference type="ChEBI" id="CHEBI:83898"/>
        <dbReference type="ChEBI" id="CHEBI:83900"/>
        <dbReference type="ChEBI" id="CHEBI:456216"/>
        <dbReference type="EC" id="6.3.2.9"/>
    </reaction>
</comment>
<comment type="similarity">
    <text evidence="12">Belongs to the MurCDEF family. MurD2 subfamily.</text>
</comment>
<dbReference type="Pfam" id="PF02875">
    <property type="entry name" value="Mur_ligase_C"/>
    <property type="match status" value="1"/>
</dbReference>
<keyword evidence="9 12" id="KW-0573">Peptidoglycan synthesis</keyword>
<dbReference type="InterPro" id="IPR036565">
    <property type="entry name" value="Mur-like_cat_sf"/>
</dbReference>
<sequence length="437" mass="46716">MRFEEPVLLYGAGREALSTRAFLKTRQPDLKVFVTVDNGNADVPETEQIAIADLPAAIREHRFGLIVKSPGVSRYKPVFDIARAAGIPVTSNLNLWGAAYRHGRTVIAITGTKGKSTTATLVHLMLTRSGIDAGLAGNVGLAPLEIADKHAVVVFELSSYQTADMNFLPDVAALTNLYPEHVDWHGSVERYYADKLHLIDRDGGFAVALGAAARGNALVAKAVRDHRRLLPDLTPEQSLAIENAVSRSRLRGAHNLDNALLAAQIALGIGGTLDGIIAGIAAFRPLPHRLEEHRFGALTIVNDSISTTPEATKAALAAYPGRRIALIAGGHERQQDYAELATLLSQRGVTTLATLPVTGERLASAASATAPDVLVLPAPDLEAAIASLVEHQARFDTIILSPGAPSYNQFRNFEERGARFVDLCRMSFEVSGTAPGQ</sequence>
<dbReference type="GO" id="GO:0008764">
    <property type="term" value="F:UDP-N-acetylmuramoylalanine-D-glutamate ligase activity"/>
    <property type="evidence" value="ECO:0007669"/>
    <property type="project" value="UniProtKB-EC"/>
</dbReference>
<dbReference type="PROSITE" id="PS01011">
    <property type="entry name" value="FOLYLPOLYGLU_SYNT_1"/>
    <property type="match status" value="1"/>
</dbReference>
<dbReference type="Gene3D" id="3.40.1190.10">
    <property type="entry name" value="Mur-like, catalytic domain"/>
    <property type="match status" value="1"/>
</dbReference>
<evidence type="ECO:0000313" key="17">
    <source>
        <dbReference type="Proteomes" id="UP000825799"/>
    </source>
</evidence>
<dbReference type="InterPro" id="IPR013221">
    <property type="entry name" value="Mur_ligase_cen"/>
</dbReference>
<dbReference type="PANTHER" id="PTHR43692">
    <property type="entry name" value="UDP-N-ACETYLMURAMOYLALANINE--D-GLUTAMATE LIGASE"/>
    <property type="match status" value="1"/>
</dbReference>
<feature type="binding site" evidence="12">
    <location>
        <begin position="111"/>
        <end position="117"/>
    </location>
    <ligand>
        <name>ATP</name>
        <dbReference type="ChEBI" id="CHEBI:30616"/>
    </ligand>
</feature>
<keyword evidence="17" id="KW-1185">Reference proteome</keyword>
<dbReference type="NCBIfam" id="TIGR01087">
    <property type="entry name" value="murD"/>
    <property type="match status" value="1"/>
</dbReference>
<evidence type="ECO:0000256" key="5">
    <source>
        <dbReference type="ARBA" id="ARBA00022618"/>
    </source>
</evidence>
<dbReference type="InterPro" id="IPR005762">
    <property type="entry name" value="MurD"/>
</dbReference>
<evidence type="ECO:0000256" key="3">
    <source>
        <dbReference type="ARBA" id="ARBA00022490"/>
    </source>
</evidence>
<keyword evidence="10 12" id="KW-0131">Cell cycle</keyword>
<evidence type="ECO:0000256" key="12">
    <source>
        <dbReference type="HAMAP-Rule" id="MF_02208"/>
    </source>
</evidence>
<evidence type="ECO:0000256" key="1">
    <source>
        <dbReference type="ARBA" id="ARBA00004496"/>
    </source>
</evidence>
<name>A0ABX8WAV6_9HYPH</name>
<accession>A0ABX8WAV6</accession>
<evidence type="ECO:0000256" key="11">
    <source>
        <dbReference type="ARBA" id="ARBA00023316"/>
    </source>
</evidence>
<dbReference type="HAMAP" id="MF_02208">
    <property type="entry name" value="MurD2_subfam"/>
    <property type="match status" value="1"/>
</dbReference>
<keyword evidence="5 12" id="KW-0132">Cell division</keyword>
<evidence type="ECO:0000256" key="7">
    <source>
        <dbReference type="ARBA" id="ARBA00022840"/>
    </source>
</evidence>
<dbReference type="InterPro" id="IPR043687">
    <property type="entry name" value="MurD2"/>
</dbReference>
<evidence type="ECO:0000259" key="15">
    <source>
        <dbReference type="Pfam" id="PF08245"/>
    </source>
</evidence>
<dbReference type="EC" id="6.3.2.53" evidence="12"/>
<feature type="domain" description="Mur ligase C-terminal" evidence="14">
    <location>
        <begin position="288"/>
        <end position="401"/>
    </location>
</feature>
<evidence type="ECO:0000256" key="10">
    <source>
        <dbReference type="ARBA" id="ARBA00023306"/>
    </source>
</evidence>
<evidence type="ECO:0000256" key="6">
    <source>
        <dbReference type="ARBA" id="ARBA00022741"/>
    </source>
</evidence>
<dbReference type="Gene3D" id="3.90.190.20">
    <property type="entry name" value="Mur ligase, C-terminal domain"/>
    <property type="match status" value="1"/>
</dbReference>
<comment type="function">
    <text evidence="13">Cell wall formation. Catalyzes the addition of glutamate to the nucleotide precursor UDP-N-acetylmuramoyl-L-alanine (UMA).</text>
</comment>
<comment type="function">
    <text evidence="12">Cell wall formation. Catalyzes the addition of L-glutamate to the nucleotide precursor UDP-N-acetylmuramoyl-L-alanine.</text>
</comment>
<dbReference type="EMBL" id="CP080590">
    <property type="protein sequence ID" value="QYO75837.1"/>
    <property type="molecule type" value="Genomic_DNA"/>
</dbReference>
<dbReference type="SUPFAM" id="SSF53244">
    <property type="entry name" value="MurD-like peptide ligases, peptide-binding domain"/>
    <property type="match status" value="1"/>
</dbReference>
<dbReference type="InterPro" id="IPR004101">
    <property type="entry name" value="Mur_ligase_C"/>
</dbReference>
<dbReference type="Pfam" id="PF08245">
    <property type="entry name" value="Mur_ligase_M"/>
    <property type="match status" value="1"/>
</dbReference>
<reference evidence="16 17" key="1">
    <citation type="submission" date="2021-08" db="EMBL/GenBank/DDBJ databases">
        <title>Devosia salina sp. nov., isolated from the South China Sea sediment.</title>
        <authorList>
            <person name="Zhou Z."/>
        </authorList>
    </citation>
    <scope>NUCLEOTIDE SEQUENCE [LARGE SCALE GENOMIC DNA]</scope>
    <source>
        <strain evidence="16 17">SCS-3</strain>
    </source>
</reference>
<keyword evidence="4 12" id="KW-0436">Ligase</keyword>